<dbReference type="PANTHER" id="PTHR43065">
    <property type="entry name" value="SENSOR HISTIDINE KINASE"/>
    <property type="match status" value="1"/>
</dbReference>
<gene>
    <name evidence="10" type="ORF">EC501_11345</name>
</gene>
<dbReference type="Gene3D" id="1.10.287.130">
    <property type="match status" value="1"/>
</dbReference>
<evidence type="ECO:0000256" key="7">
    <source>
        <dbReference type="ARBA" id="ARBA00022840"/>
    </source>
</evidence>
<dbReference type="EC" id="2.7.13.3" evidence="2"/>
<keyword evidence="11" id="KW-1185">Reference proteome</keyword>
<dbReference type="SUPFAM" id="SSF47384">
    <property type="entry name" value="Homodimeric domain of signal transducing histidine kinase"/>
    <property type="match status" value="1"/>
</dbReference>
<evidence type="ECO:0000313" key="10">
    <source>
        <dbReference type="EMBL" id="RNC98431.1"/>
    </source>
</evidence>
<evidence type="ECO:0000256" key="8">
    <source>
        <dbReference type="ARBA" id="ARBA00023012"/>
    </source>
</evidence>
<reference evidence="10 11" key="1">
    <citation type="journal article" date="2014" name="Int. J. Syst. Evol. Microbiol.">
        <title>Lysinibacillus halotolerans sp. nov., isolated from saline-alkaline soil.</title>
        <authorList>
            <person name="Kong D."/>
            <person name="Wang Y."/>
            <person name="Zhao B."/>
            <person name="Li Y."/>
            <person name="Song J."/>
            <person name="Zhai Y."/>
            <person name="Zhang C."/>
            <person name="Wang H."/>
            <person name="Chen X."/>
            <person name="Zhao B."/>
            <person name="Ruan Z."/>
        </authorList>
    </citation>
    <scope>NUCLEOTIDE SEQUENCE [LARGE SCALE GENOMIC DNA]</scope>
    <source>
        <strain evidence="10 11">MCCC 1A12703</strain>
    </source>
</reference>
<dbReference type="InterPro" id="IPR005467">
    <property type="entry name" value="His_kinase_dom"/>
</dbReference>
<feature type="domain" description="Histidine kinase" evidence="9">
    <location>
        <begin position="263"/>
        <end position="469"/>
    </location>
</feature>
<dbReference type="PROSITE" id="PS50109">
    <property type="entry name" value="HIS_KIN"/>
    <property type="match status" value="1"/>
</dbReference>
<dbReference type="PRINTS" id="PR00344">
    <property type="entry name" value="BCTRLSENSOR"/>
</dbReference>
<dbReference type="InterPro" id="IPR004358">
    <property type="entry name" value="Sig_transdc_His_kin-like_C"/>
</dbReference>
<dbReference type="SMART" id="SM00388">
    <property type="entry name" value="HisKA"/>
    <property type="match status" value="1"/>
</dbReference>
<dbReference type="EMBL" id="RHLQ01000026">
    <property type="protein sequence ID" value="RNC98431.1"/>
    <property type="molecule type" value="Genomic_DNA"/>
</dbReference>
<dbReference type="Pfam" id="PF00512">
    <property type="entry name" value="HisKA"/>
    <property type="match status" value="1"/>
</dbReference>
<evidence type="ECO:0000256" key="3">
    <source>
        <dbReference type="ARBA" id="ARBA00022553"/>
    </source>
</evidence>
<organism evidence="10 11">
    <name type="scientific">Lysinibacillus halotolerans</name>
    <dbReference type="NCBI Taxonomy" id="1368476"/>
    <lineage>
        <taxon>Bacteria</taxon>
        <taxon>Bacillati</taxon>
        <taxon>Bacillota</taxon>
        <taxon>Bacilli</taxon>
        <taxon>Bacillales</taxon>
        <taxon>Bacillaceae</taxon>
        <taxon>Lysinibacillus</taxon>
    </lineage>
</organism>
<keyword evidence="4" id="KW-0808">Transferase</keyword>
<keyword evidence="7" id="KW-0067">ATP-binding</keyword>
<dbReference type="CDD" id="cd00082">
    <property type="entry name" value="HisKA"/>
    <property type="match status" value="1"/>
</dbReference>
<dbReference type="CDD" id="cd00075">
    <property type="entry name" value="HATPase"/>
    <property type="match status" value="1"/>
</dbReference>
<keyword evidence="6" id="KW-0418">Kinase</keyword>
<dbReference type="InterPro" id="IPR036097">
    <property type="entry name" value="HisK_dim/P_sf"/>
</dbReference>
<sequence length="496" mass="56812">MEGIGVCKMVKTVRPIFRKLFKTVNDPVLILNTSCQIESINDFAAQLLNIDPASRQELQLDELSKARWNDFVSKIQNELGGFCNLNVKIGENRYKEIRLIGYFHKEKNLVFARIALMTEKRSLLNQKSNLDIYSMFNDISHGIILSDKNGYILDANDMALEYFQCGKNHLINKQHEMIFEKLEDYEYSKLQYFANLLNTGRASVHVSGMNKHGEEIFLKLDSKFNYKMNMIVTTMTDETEIMLLKQQVEQQETLDSIGQMAASIAHEIRNPLTSLKGFLELIKINSSGDNLNYLNVMDSELQRMDEILNEILYLSKPKQVHYEEISVFQIVQDVVELMIPFALQNNIMLKIDSYNYYHLNIKGNHTRLKQMLINLVKNAIEVMVEGGTITIKLETNNDEIDVLVIDEGPGLTDREIDQLFTPFYTTKPTGTGLGLPLVKKVIEEHHGSINIESSVGVGTTFKISLPICDKKVICTEKEKLIDVWIKKESLDRLPVV</sequence>
<dbReference type="Proteomes" id="UP000279909">
    <property type="component" value="Unassembled WGS sequence"/>
</dbReference>
<dbReference type="AlphaFoldDB" id="A0A3M8H7M1"/>
<proteinExistence type="predicted"/>
<dbReference type="Pfam" id="PF02518">
    <property type="entry name" value="HATPase_c"/>
    <property type="match status" value="1"/>
</dbReference>
<dbReference type="Pfam" id="PF13188">
    <property type="entry name" value="PAS_8"/>
    <property type="match status" value="1"/>
</dbReference>
<dbReference type="Gene3D" id="3.30.450.20">
    <property type="entry name" value="PAS domain"/>
    <property type="match status" value="1"/>
</dbReference>
<evidence type="ECO:0000256" key="4">
    <source>
        <dbReference type="ARBA" id="ARBA00022679"/>
    </source>
</evidence>
<evidence type="ECO:0000256" key="5">
    <source>
        <dbReference type="ARBA" id="ARBA00022741"/>
    </source>
</evidence>
<keyword evidence="5" id="KW-0547">Nucleotide-binding</keyword>
<keyword evidence="3" id="KW-0597">Phosphoprotein</keyword>
<evidence type="ECO:0000256" key="2">
    <source>
        <dbReference type="ARBA" id="ARBA00012438"/>
    </source>
</evidence>
<protein>
    <recommendedName>
        <fullName evidence="2">histidine kinase</fullName>
        <ecNumber evidence="2">2.7.13.3</ecNumber>
    </recommendedName>
</protein>
<dbReference type="SMART" id="SM00091">
    <property type="entry name" value="PAS"/>
    <property type="match status" value="2"/>
</dbReference>
<evidence type="ECO:0000313" key="11">
    <source>
        <dbReference type="Proteomes" id="UP000279909"/>
    </source>
</evidence>
<keyword evidence="8" id="KW-0902">Two-component regulatory system</keyword>
<dbReference type="SMART" id="SM00387">
    <property type="entry name" value="HATPase_c"/>
    <property type="match status" value="1"/>
</dbReference>
<dbReference type="InterPro" id="IPR000014">
    <property type="entry name" value="PAS"/>
</dbReference>
<dbReference type="SUPFAM" id="SSF55874">
    <property type="entry name" value="ATPase domain of HSP90 chaperone/DNA topoisomerase II/histidine kinase"/>
    <property type="match status" value="1"/>
</dbReference>
<dbReference type="Pfam" id="PF13426">
    <property type="entry name" value="PAS_9"/>
    <property type="match status" value="1"/>
</dbReference>
<dbReference type="InterPro" id="IPR036890">
    <property type="entry name" value="HATPase_C_sf"/>
</dbReference>
<evidence type="ECO:0000256" key="1">
    <source>
        <dbReference type="ARBA" id="ARBA00000085"/>
    </source>
</evidence>
<evidence type="ECO:0000256" key="6">
    <source>
        <dbReference type="ARBA" id="ARBA00022777"/>
    </source>
</evidence>
<dbReference type="SUPFAM" id="SSF55785">
    <property type="entry name" value="PYP-like sensor domain (PAS domain)"/>
    <property type="match status" value="1"/>
</dbReference>
<dbReference type="InterPro" id="IPR035965">
    <property type="entry name" value="PAS-like_dom_sf"/>
</dbReference>
<name>A0A3M8H7M1_9BACI</name>
<dbReference type="InterPro" id="IPR003594">
    <property type="entry name" value="HATPase_dom"/>
</dbReference>
<dbReference type="GO" id="GO:0000155">
    <property type="term" value="F:phosphorelay sensor kinase activity"/>
    <property type="evidence" value="ECO:0007669"/>
    <property type="project" value="InterPro"/>
</dbReference>
<dbReference type="Gene3D" id="3.30.565.10">
    <property type="entry name" value="Histidine kinase-like ATPase, C-terminal domain"/>
    <property type="match status" value="1"/>
</dbReference>
<dbReference type="PANTHER" id="PTHR43065:SF10">
    <property type="entry name" value="PEROXIDE STRESS-ACTIVATED HISTIDINE KINASE MAK3"/>
    <property type="match status" value="1"/>
</dbReference>
<accession>A0A3M8H7M1</accession>
<comment type="caution">
    <text evidence="10">The sequence shown here is derived from an EMBL/GenBank/DDBJ whole genome shotgun (WGS) entry which is preliminary data.</text>
</comment>
<dbReference type="InterPro" id="IPR003661">
    <property type="entry name" value="HisK_dim/P_dom"/>
</dbReference>
<comment type="catalytic activity">
    <reaction evidence="1">
        <text>ATP + protein L-histidine = ADP + protein N-phospho-L-histidine.</text>
        <dbReference type="EC" id="2.7.13.3"/>
    </reaction>
</comment>
<dbReference type="GO" id="GO:0005524">
    <property type="term" value="F:ATP binding"/>
    <property type="evidence" value="ECO:0007669"/>
    <property type="project" value="UniProtKB-KW"/>
</dbReference>
<evidence type="ECO:0000259" key="9">
    <source>
        <dbReference type="PROSITE" id="PS50109"/>
    </source>
</evidence>